<dbReference type="AlphaFoldDB" id="A0A0F9DZB3"/>
<dbReference type="Pfam" id="PF13148">
    <property type="entry name" value="DUF3987"/>
    <property type="match status" value="1"/>
</dbReference>
<dbReference type="EMBL" id="LAZR01037132">
    <property type="protein sequence ID" value="KKL23011.1"/>
    <property type="molecule type" value="Genomic_DNA"/>
</dbReference>
<organism evidence="1">
    <name type="scientific">marine sediment metagenome</name>
    <dbReference type="NCBI Taxonomy" id="412755"/>
    <lineage>
        <taxon>unclassified sequences</taxon>
        <taxon>metagenomes</taxon>
        <taxon>ecological metagenomes</taxon>
    </lineage>
</organism>
<name>A0A0F9DZB3_9ZZZZ</name>
<dbReference type="InterPro" id="IPR025048">
    <property type="entry name" value="DUF3987"/>
</dbReference>
<reference evidence="1" key="1">
    <citation type="journal article" date="2015" name="Nature">
        <title>Complex archaea that bridge the gap between prokaryotes and eukaryotes.</title>
        <authorList>
            <person name="Spang A."/>
            <person name="Saw J.H."/>
            <person name="Jorgensen S.L."/>
            <person name="Zaremba-Niedzwiedzka K."/>
            <person name="Martijn J."/>
            <person name="Lind A.E."/>
            <person name="van Eijk R."/>
            <person name="Schleper C."/>
            <person name="Guy L."/>
            <person name="Ettema T.J."/>
        </authorList>
    </citation>
    <scope>NUCLEOTIDE SEQUENCE</scope>
</reference>
<protein>
    <submittedName>
        <fullName evidence="1">Uncharacterized protein</fullName>
    </submittedName>
</protein>
<accession>A0A0F9DZB3</accession>
<proteinExistence type="predicted"/>
<evidence type="ECO:0000313" key="1">
    <source>
        <dbReference type="EMBL" id="KKL23011.1"/>
    </source>
</evidence>
<gene>
    <name evidence="1" type="ORF">LCGC14_2429680</name>
</gene>
<comment type="caution">
    <text evidence="1">The sequence shown here is derived from an EMBL/GenBank/DDBJ whole genome shotgun (WGS) entry which is preliminary data.</text>
</comment>
<feature type="non-terminal residue" evidence="1">
    <location>
        <position position="1"/>
    </location>
</feature>
<sequence length="336" mass="37891">AMKPGIKFLRKLGINLAPKNATREKLISVLEETGADSIMKDKSINRHCSLSIIAPELTVFIGYDNREFLMTLTDWYDCDDNWEYLTKTQGSNIMENIWVNLLGATTPNSIQNSLPTEAIGGGLASRIIFVYEKDKGQTVADPRRSITDLAEEESLRGSLLVDLGGIHALKGEYIFTDEAMDLWIDWYTNMDRDNPDLGDIFDGYLSRRQTHARKLAMIMSASRGSSMSIEKKDFERGLDLLRRTEKNMPLVFLGMGGARNAVLRMHLLAYVSKRGKVLLSDVYSDLLGYIESTKHLTDVLNMMEKDKSVKMVRQGNEAYLVYNKAHKLHQTLGGNP</sequence>